<comment type="similarity">
    <text evidence="1">Belongs to the FAH family.</text>
</comment>
<proteinExistence type="inferred from homology"/>
<evidence type="ECO:0000256" key="3">
    <source>
        <dbReference type="ARBA" id="ARBA00022723"/>
    </source>
</evidence>
<comment type="catalytic activity">
    <reaction evidence="14">
        <text>acetylpyruvate + H2O = acetate + pyruvate + H(+)</text>
        <dbReference type="Rhea" id="RHEA:16097"/>
        <dbReference type="ChEBI" id="CHEBI:15360"/>
        <dbReference type="ChEBI" id="CHEBI:15361"/>
        <dbReference type="ChEBI" id="CHEBI:15377"/>
        <dbReference type="ChEBI" id="CHEBI:15378"/>
        <dbReference type="ChEBI" id="CHEBI:30089"/>
    </reaction>
</comment>
<evidence type="ECO:0000256" key="2">
    <source>
        <dbReference type="ARBA" id="ARBA00012947"/>
    </source>
</evidence>
<evidence type="ECO:0000256" key="11">
    <source>
        <dbReference type="ARBA" id="ARBA00047858"/>
    </source>
</evidence>
<protein>
    <recommendedName>
        <fullName evidence="10">Oxaloacetate tautomerase FAHD1, mitochondrial</fullName>
        <ecNumber evidence="5">3.7.1.5</ecNumber>
        <ecNumber evidence="2">4.1.1.112</ecNumber>
        <ecNumber evidence="9">5.3.2.2</ecNumber>
    </recommendedName>
    <alternativeName>
        <fullName evidence="7">Acylpyruvase FAHD1</fullName>
    </alternativeName>
    <alternativeName>
        <fullName evidence="6">Fumarylacetoacetate hydrolase domain-containing protein 1</fullName>
    </alternativeName>
    <alternativeName>
        <fullName evidence="4">Oxaloacetate decarboxylase</fullName>
    </alternativeName>
</protein>
<reference evidence="16 17" key="1">
    <citation type="journal article" date="2018" name="Sci. Rep.">
        <title>Genomic signatures of local adaptation to the degree of environmental predictability in rotifers.</title>
        <authorList>
            <person name="Franch-Gras L."/>
            <person name="Hahn C."/>
            <person name="Garcia-Roger E.M."/>
            <person name="Carmona M.J."/>
            <person name="Serra M."/>
            <person name="Gomez A."/>
        </authorList>
    </citation>
    <scope>NUCLEOTIDE SEQUENCE [LARGE SCALE GENOMIC DNA]</scope>
    <source>
        <strain evidence="16">HYR1</strain>
    </source>
</reference>
<dbReference type="Proteomes" id="UP000276133">
    <property type="component" value="Unassembled WGS sequence"/>
</dbReference>
<evidence type="ECO:0000256" key="12">
    <source>
        <dbReference type="ARBA" id="ARBA00047963"/>
    </source>
</evidence>
<dbReference type="EC" id="5.3.2.2" evidence="9"/>
<evidence type="ECO:0000313" key="16">
    <source>
        <dbReference type="EMBL" id="RNA19967.1"/>
    </source>
</evidence>
<evidence type="ECO:0000259" key="15">
    <source>
        <dbReference type="Pfam" id="PF01557"/>
    </source>
</evidence>
<evidence type="ECO:0000256" key="10">
    <source>
        <dbReference type="ARBA" id="ARBA00044980"/>
    </source>
</evidence>
<dbReference type="InterPro" id="IPR036663">
    <property type="entry name" value="Fumarylacetoacetase_C_sf"/>
</dbReference>
<dbReference type="InterPro" id="IPR011234">
    <property type="entry name" value="Fumarylacetoacetase-like_C"/>
</dbReference>
<evidence type="ECO:0000256" key="13">
    <source>
        <dbReference type="ARBA" id="ARBA00047973"/>
    </source>
</evidence>
<evidence type="ECO:0000313" key="17">
    <source>
        <dbReference type="Proteomes" id="UP000276133"/>
    </source>
</evidence>
<dbReference type="GO" id="GO:0019752">
    <property type="term" value="P:carboxylic acid metabolic process"/>
    <property type="evidence" value="ECO:0007669"/>
    <property type="project" value="UniProtKB-ARBA"/>
</dbReference>
<dbReference type="GO" id="GO:0005739">
    <property type="term" value="C:mitochondrion"/>
    <property type="evidence" value="ECO:0007669"/>
    <property type="project" value="TreeGrafter"/>
</dbReference>
<keyword evidence="17" id="KW-1185">Reference proteome</keyword>
<dbReference type="Pfam" id="PF01557">
    <property type="entry name" value="FAA_hydrolase"/>
    <property type="match status" value="1"/>
</dbReference>
<comment type="caution">
    <text evidence="16">The sequence shown here is derived from an EMBL/GenBank/DDBJ whole genome shotgun (WGS) entry which is preliminary data.</text>
</comment>
<dbReference type="EMBL" id="REGN01003934">
    <property type="protein sequence ID" value="RNA19967.1"/>
    <property type="molecule type" value="Genomic_DNA"/>
</dbReference>
<sequence length="250" mass="27859">MASQSIKVQSICRNIIAVGRNYTEHAKELGNPVPKGNPLVFGKPVSSIITEGEIQIPHGWKELHHEVELGVVVGKPGKFIKKENAMDYVLGYVLVLDMTARGIQEQLKKQGYPWLLAKGFDTSCPISDFIPKSAVSDVNNLNLKLTVNGDVKQNGNTKDMIFKLPDLLSYISSYFKLEYGDLILTGTPSGVSAVKHGDVIEASLDDIVKIKFPFRLKERNMFCKIQYKVASNIKFNKIFVVSLTKININF</sequence>
<keyword evidence="3" id="KW-0479">Metal-binding</keyword>
<evidence type="ECO:0000256" key="1">
    <source>
        <dbReference type="ARBA" id="ARBA00010211"/>
    </source>
</evidence>
<dbReference type="FunFam" id="3.90.850.10:FF:000003">
    <property type="entry name" value="Fumarylacetoacetate hydrolase domain-containing 1"/>
    <property type="match status" value="1"/>
</dbReference>
<evidence type="ECO:0000256" key="8">
    <source>
        <dbReference type="ARBA" id="ARBA00044911"/>
    </source>
</evidence>
<evidence type="ECO:0000256" key="14">
    <source>
        <dbReference type="ARBA" id="ARBA00048846"/>
    </source>
</evidence>
<dbReference type="AlphaFoldDB" id="A0A3M7R8T8"/>
<dbReference type="EC" id="4.1.1.112" evidence="2"/>
<dbReference type="GO" id="GO:0047621">
    <property type="term" value="F:acylpyruvate hydrolase activity"/>
    <property type="evidence" value="ECO:0007669"/>
    <property type="project" value="UniProtKB-EC"/>
</dbReference>
<comment type="catalytic activity">
    <reaction evidence="11">
        <text>a 3-acylpyruvate + H2O = a carboxylate + pyruvate + H(+)</text>
        <dbReference type="Rhea" id="RHEA:19009"/>
        <dbReference type="ChEBI" id="CHEBI:15361"/>
        <dbReference type="ChEBI" id="CHEBI:15377"/>
        <dbReference type="ChEBI" id="CHEBI:15378"/>
        <dbReference type="ChEBI" id="CHEBI:29067"/>
        <dbReference type="ChEBI" id="CHEBI:57278"/>
        <dbReference type="EC" id="3.7.1.5"/>
    </reaction>
</comment>
<dbReference type="SUPFAM" id="SSF56529">
    <property type="entry name" value="FAH"/>
    <property type="match status" value="1"/>
</dbReference>
<dbReference type="GO" id="GO:0050163">
    <property type="term" value="F:oxaloacetate tautomerase activity"/>
    <property type="evidence" value="ECO:0007669"/>
    <property type="project" value="UniProtKB-EC"/>
</dbReference>
<dbReference type="GO" id="GO:0046872">
    <property type="term" value="F:metal ion binding"/>
    <property type="evidence" value="ECO:0007669"/>
    <property type="project" value="UniProtKB-KW"/>
</dbReference>
<dbReference type="PANTHER" id="PTHR11820:SF7">
    <property type="entry name" value="ACYLPYRUVASE FAHD1, MITOCHONDRIAL"/>
    <property type="match status" value="1"/>
</dbReference>
<organism evidence="16 17">
    <name type="scientific">Brachionus plicatilis</name>
    <name type="common">Marine rotifer</name>
    <name type="synonym">Brachionus muelleri</name>
    <dbReference type="NCBI Taxonomy" id="10195"/>
    <lineage>
        <taxon>Eukaryota</taxon>
        <taxon>Metazoa</taxon>
        <taxon>Spiralia</taxon>
        <taxon>Gnathifera</taxon>
        <taxon>Rotifera</taxon>
        <taxon>Eurotatoria</taxon>
        <taxon>Monogononta</taxon>
        <taxon>Pseudotrocha</taxon>
        <taxon>Ploima</taxon>
        <taxon>Brachionidae</taxon>
        <taxon>Brachionus</taxon>
    </lineage>
</organism>
<feature type="domain" description="Fumarylacetoacetase-like C-terminal" evidence="15">
    <location>
        <begin position="15"/>
        <end position="211"/>
    </location>
</feature>
<evidence type="ECO:0000256" key="4">
    <source>
        <dbReference type="ARBA" id="ARBA00032305"/>
    </source>
</evidence>
<dbReference type="GO" id="GO:0008948">
    <property type="term" value="F:oxaloacetate decarboxylase activity"/>
    <property type="evidence" value="ECO:0007669"/>
    <property type="project" value="UniProtKB-EC"/>
</dbReference>
<dbReference type="OrthoDB" id="1719357at2759"/>
<gene>
    <name evidence="16" type="ORF">BpHYR1_051508</name>
</gene>
<evidence type="ECO:0000256" key="6">
    <source>
        <dbReference type="ARBA" id="ARBA00042340"/>
    </source>
</evidence>
<evidence type="ECO:0000256" key="7">
    <source>
        <dbReference type="ARBA" id="ARBA00044830"/>
    </source>
</evidence>
<evidence type="ECO:0000256" key="9">
    <source>
        <dbReference type="ARBA" id="ARBA00044973"/>
    </source>
</evidence>
<dbReference type="Gene3D" id="3.90.850.10">
    <property type="entry name" value="Fumarylacetoacetase-like, C-terminal domain"/>
    <property type="match status" value="1"/>
</dbReference>
<evidence type="ECO:0000256" key="5">
    <source>
        <dbReference type="ARBA" id="ARBA00039040"/>
    </source>
</evidence>
<accession>A0A3M7R8T8</accession>
<name>A0A3M7R8T8_BRAPC</name>
<dbReference type="PANTHER" id="PTHR11820">
    <property type="entry name" value="ACYLPYRUVASE"/>
    <property type="match status" value="1"/>
</dbReference>
<dbReference type="EC" id="3.7.1.5" evidence="5"/>
<dbReference type="GO" id="GO:0018773">
    <property type="term" value="F:acetylpyruvate hydrolase activity"/>
    <property type="evidence" value="ECO:0007669"/>
    <property type="project" value="TreeGrafter"/>
</dbReference>
<comment type="catalytic activity">
    <reaction evidence="12">
        <text>3-fumarylpyruvate + H2O = fumarate + pyruvate + H(+)</text>
        <dbReference type="Rhea" id="RHEA:26168"/>
        <dbReference type="ChEBI" id="CHEBI:15361"/>
        <dbReference type="ChEBI" id="CHEBI:15377"/>
        <dbReference type="ChEBI" id="CHEBI:15378"/>
        <dbReference type="ChEBI" id="CHEBI:16854"/>
        <dbReference type="ChEBI" id="CHEBI:29806"/>
    </reaction>
</comment>
<comment type="catalytic activity">
    <reaction evidence="13">
        <text>oxaloacetate + H(+) = pyruvate + CO2</text>
        <dbReference type="Rhea" id="RHEA:15641"/>
        <dbReference type="ChEBI" id="CHEBI:15361"/>
        <dbReference type="ChEBI" id="CHEBI:15378"/>
        <dbReference type="ChEBI" id="CHEBI:16452"/>
        <dbReference type="ChEBI" id="CHEBI:16526"/>
        <dbReference type="EC" id="4.1.1.112"/>
    </reaction>
</comment>
<comment type="catalytic activity">
    <reaction evidence="8">
        <text>oxaloacetate = enol-oxaloacetate</text>
        <dbReference type="Rhea" id="RHEA:16021"/>
        <dbReference type="ChEBI" id="CHEBI:16452"/>
        <dbReference type="ChEBI" id="CHEBI:17479"/>
        <dbReference type="EC" id="5.3.2.2"/>
    </reaction>
    <physiologicalReaction direction="right-to-left" evidence="8">
        <dbReference type="Rhea" id="RHEA:16023"/>
    </physiologicalReaction>
</comment>